<protein>
    <submittedName>
        <fullName evidence="2">Uncharacterized protein</fullName>
    </submittedName>
</protein>
<organism evidence="2 3">
    <name type="scientific">Pedobacter albus</name>
    <dbReference type="NCBI Taxonomy" id="3113905"/>
    <lineage>
        <taxon>Bacteria</taxon>
        <taxon>Pseudomonadati</taxon>
        <taxon>Bacteroidota</taxon>
        <taxon>Sphingobacteriia</taxon>
        <taxon>Sphingobacteriales</taxon>
        <taxon>Sphingobacteriaceae</taxon>
        <taxon>Pedobacter</taxon>
    </lineage>
</organism>
<sequence length="1257" mass="127478">MGKFLQFTVSFMLVSVVAFSQEKIKDGTVTGNNLPNKDAILELESMGKGLLFTRVSLKVTTDASPLSAHVAGMMVYNIATAGDVTPGIYYNDGTKWISAKGLKGDTGSVLIESKPGQTGPPGTPGQPGGPGAGTTIVINDSGTWIYDPVTHTWTNINGAKGPKGDTGATGPQGPAGVAGAQGPIGLTGAIGPQGPIGLTGVAGATGAKGDKGDTGATGAPGPAGAVGAQGPIGLTGAIGPQGPIGAQGPQGPAGANGIDGVGGKSQAGTGINITGTGTAADPYIINNTIVDTDNQTITSFDFDNATKKLTLVLERGNTKTVDMSSLKVAASNGLGIDAVTGDVQLGGALLKPTTIAVGANPLSITGLPATGTAADQILVANGAGGELRTIPASNFVQDLRLVGASSHLTQDAGVGSNGTSVGTGADIIAIGNGAISKNTSGSDNVAIGSNALNFNSTGGHNIGIGRNALGKNTTGSDNMAFGYNSLVNLDGGSDNVAVGAQALAFLTNGNKNTAIGRLAGGSLQGSRNVILGYNVGYNYSGDDRLMIDNSNTNTPLIDGDFAGRKLTINSTLKIADLATGATVTAGNRPVVADANGQLMIGTAPAATTADNGLTKSANNIQLGGALTTATTLTTDAAKTLAIAGLQTGAASDKIVSADANGVLRQIDQATLAIEPLQIQGSTNKATANNVPAYLNSNFAVGDFTGSTSTKKLEVKGDFKTSVQTADGSYYNMETNNTSIPGGGVNFISAANNPNFLTASELGVLGISRNGNTLMSKIGNATSIITQSSTGLLASTADPNYTSAFSLTENRFGINSTNLTNQQRTEMNVNSYDGIAFNYQNVTGNVEGNYLFPRNNGTANQVLTTNGVAGQALLSWKDISALAPEPWRIENTANPATTNTQNIYQNGNVGLGDFTAAKPIARLDVRGAVRGGEPSQSELQGQSVIGENSAALGSRNYARGENSMAFGTSNDVSGEYAVGLGGDNAVSAKGAMAAGFRNDIAASGEYAAAIGKFNVVKGVQAFAAGFSNYSTSDNSMMLGEGLQSASINELVAGRYNAITTGSANSWVPTDPLFQLGNGIDRNTRDNALTVYKNANIDINGQNVRVPNLPSAVAAQSNDAFIVSDPSGNLKKVYSVTAAPRFFYSPSVVLPTANANLPAGVTYDAGTQTFTADLYTIYSNQFGMAGLATPTISAVKSPSATNLPVLPVSALEYFVTYFDNTVFDPASIALDDNGVLTYKILPAGIVTEKTYMNIVFKVK</sequence>
<dbReference type="SUPFAM" id="SSF101967">
    <property type="entry name" value="Adhesin YadA, collagen-binding domain"/>
    <property type="match status" value="1"/>
</dbReference>
<dbReference type="PANTHER" id="PTHR24023">
    <property type="entry name" value="COLLAGEN ALPHA"/>
    <property type="match status" value="1"/>
</dbReference>
<reference evidence="2 3" key="1">
    <citation type="submission" date="2024-01" db="EMBL/GenBank/DDBJ databases">
        <title>Pedobacter sp. nov., isolated from fresh soil.</title>
        <authorList>
            <person name="Le N.T.T."/>
        </authorList>
    </citation>
    <scope>NUCLEOTIDE SEQUENCE [LARGE SCALE GENOMIC DNA]</scope>
    <source>
        <strain evidence="2 3">KR3-3</strain>
    </source>
</reference>
<dbReference type="PANTHER" id="PTHR24023:SF1095">
    <property type="entry name" value="EGF-LIKE DOMAIN-CONTAINING PROTEIN"/>
    <property type="match status" value="1"/>
</dbReference>
<dbReference type="EMBL" id="JAZDQT010000001">
    <property type="protein sequence ID" value="MEE1944866.1"/>
    <property type="molecule type" value="Genomic_DNA"/>
</dbReference>
<evidence type="ECO:0000313" key="3">
    <source>
        <dbReference type="Proteomes" id="UP001336835"/>
    </source>
</evidence>
<feature type="region of interest" description="Disordered" evidence="1">
    <location>
        <begin position="111"/>
        <end position="136"/>
    </location>
</feature>
<dbReference type="InterPro" id="IPR050149">
    <property type="entry name" value="Collagen_superfamily"/>
</dbReference>
<comment type="caution">
    <text evidence="2">The sequence shown here is derived from an EMBL/GenBank/DDBJ whole genome shotgun (WGS) entry which is preliminary data.</text>
</comment>
<proteinExistence type="predicted"/>
<gene>
    <name evidence="2" type="ORF">VRU48_07105</name>
</gene>
<dbReference type="Pfam" id="PF01391">
    <property type="entry name" value="Collagen"/>
    <property type="match status" value="1"/>
</dbReference>
<dbReference type="InterPro" id="IPR011049">
    <property type="entry name" value="Serralysin-like_metalloprot_C"/>
</dbReference>
<dbReference type="RefSeq" id="WP_330107225.1">
    <property type="nucleotide sequence ID" value="NZ_JAZDQT010000001.1"/>
</dbReference>
<evidence type="ECO:0000313" key="2">
    <source>
        <dbReference type="EMBL" id="MEE1944866.1"/>
    </source>
</evidence>
<evidence type="ECO:0000256" key="1">
    <source>
        <dbReference type="SAM" id="MobiDB-lite"/>
    </source>
</evidence>
<dbReference type="Gene3D" id="2.150.10.10">
    <property type="entry name" value="Serralysin-like metalloprotease, C-terminal"/>
    <property type="match status" value="2"/>
</dbReference>
<name>A0ABU7I5X6_9SPHI</name>
<accession>A0ABU7I5X6</accession>
<dbReference type="CDD" id="cd12820">
    <property type="entry name" value="LbR_YadA-like"/>
    <property type="match status" value="1"/>
</dbReference>
<keyword evidence="3" id="KW-1185">Reference proteome</keyword>
<dbReference type="InterPro" id="IPR008160">
    <property type="entry name" value="Collagen"/>
</dbReference>
<dbReference type="Proteomes" id="UP001336835">
    <property type="component" value="Unassembled WGS sequence"/>
</dbReference>